<dbReference type="OrthoDB" id="798979at2"/>
<evidence type="ECO:0000313" key="2">
    <source>
        <dbReference type="Proteomes" id="UP000323994"/>
    </source>
</evidence>
<reference evidence="1 2" key="1">
    <citation type="submission" date="2019-05" db="EMBL/GenBank/DDBJ databases">
        <authorList>
            <person name="Qu J.-H."/>
        </authorList>
    </citation>
    <scope>NUCLEOTIDE SEQUENCE [LARGE SCALE GENOMIC DNA]</scope>
    <source>
        <strain evidence="1 2">NS28</strain>
    </source>
</reference>
<sequence>MNVQFLSNEEGKKTAVVIPIKDWEEIQKKLNKEEDFWEELPDHVKDGIAKGQRQSLDGETRSHDEVMQKYNKYL</sequence>
<gene>
    <name evidence="1" type="ORF">FEM33_19570</name>
</gene>
<comment type="caution">
    <text evidence="1">The sequence shown here is derived from an EMBL/GenBank/DDBJ whole genome shotgun (WGS) entry which is preliminary data.</text>
</comment>
<dbReference type="Proteomes" id="UP000323994">
    <property type="component" value="Unassembled WGS sequence"/>
</dbReference>
<dbReference type="EMBL" id="VBSN01000059">
    <property type="protein sequence ID" value="KAA6436926.1"/>
    <property type="molecule type" value="Genomic_DNA"/>
</dbReference>
<proteinExistence type="predicted"/>
<name>A0A5M8QQL6_9BACT</name>
<keyword evidence="2" id="KW-1185">Reference proteome</keyword>
<evidence type="ECO:0000313" key="1">
    <source>
        <dbReference type="EMBL" id="KAA6436926.1"/>
    </source>
</evidence>
<evidence type="ECO:0008006" key="3">
    <source>
        <dbReference type="Google" id="ProtNLM"/>
    </source>
</evidence>
<organism evidence="1 2">
    <name type="scientific">Dyadobacter flavalbus</name>
    <dbReference type="NCBI Taxonomy" id="2579942"/>
    <lineage>
        <taxon>Bacteria</taxon>
        <taxon>Pseudomonadati</taxon>
        <taxon>Bacteroidota</taxon>
        <taxon>Cytophagia</taxon>
        <taxon>Cytophagales</taxon>
        <taxon>Spirosomataceae</taxon>
        <taxon>Dyadobacter</taxon>
    </lineage>
</organism>
<dbReference type="RefSeq" id="WP_139013687.1">
    <property type="nucleotide sequence ID" value="NZ_VBSN01000059.1"/>
</dbReference>
<dbReference type="AlphaFoldDB" id="A0A5M8QQL6"/>
<accession>A0A5M8QQL6</accession>
<protein>
    <recommendedName>
        <fullName evidence="3">Addiction module protein</fullName>
    </recommendedName>
</protein>